<evidence type="ECO:0000313" key="4">
    <source>
        <dbReference type="EMBL" id="KAE9203896.1"/>
    </source>
</evidence>
<dbReference type="Proteomes" id="UP000488956">
    <property type="component" value="Unassembled WGS sequence"/>
</dbReference>
<evidence type="ECO:0000313" key="6">
    <source>
        <dbReference type="Proteomes" id="UP000440732"/>
    </source>
</evidence>
<evidence type="ECO:0000313" key="3">
    <source>
        <dbReference type="EMBL" id="KAE9130466.1"/>
    </source>
</evidence>
<evidence type="ECO:0000313" key="8">
    <source>
        <dbReference type="Proteomes" id="UP000476176"/>
    </source>
</evidence>
<dbReference type="Proteomes" id="UP000476176">
    <property type="component" value="Unassembled WGS sequence"/>
</dbReference>
<proteinExistence type="predicted"/>
<sequence>MRELTDKYVLRSIYNMDETSFFSHADAPRTLSRKATLSGHKPTGRA</sequence>
<name>A0A6A3JJT5_9STRA</name>
<evidence type="ECO:0000313" key="10">
    <source>
        <dbReference type="Proteomes" id="UP000488956"/>
    </source>
</evidence>
<gene>
    <name evidence="4" type="ORF">PF004_g18010</name>
    <name evidence="3" type="ORF">PF006_g15755</name>
    <name evidence="5" type="ORF">PF008_g15026</name>
    <name evidence="2" type="ORF">PF010_g13859</name>
    <name evidence="1" type="ORF">PF011_g16351</name>
</gene>
<dbReference type="EMBL" id="QXFY01000957">
    <property type="protein sequence ID" value="KAE9332261.1"/>
    <property type="molecule type" value="Genomic_DNA"/>
</dbReference>
<evidence type="ECO:0000313" key="5">
    <source>
        <dbReference type="EMBL" id="KAE9332261.1"/>
    </source>
</evidence>
<evidence type="ECO:0000313" key="2">
    <source>
        <dbReference type="EMBL" id="KAE9103089.1"/>
    </source>
</evidence>
<dbReference type="EMBL" id="QXFW01001163">
    <property type="protein sequence ID" value="KAE8995396.1"/>
    <property type="molecule type" value="Genomic_DNA"/>
</dbReference>
<accession>A0A6A3JJT5</accession>
<dbReference type="Proteomes" id="UP000460718">
    <property type="component" value="Unassembled WGS sequence"/>
</dbReference>
<dbReference type="AlphaFoldDB" id="A0A6A3JJT5"/>
<protein>
    <submittedName>
        <fullName evidence="1">Uncharacterized protein</fullName>
    </submittedName>
</protein>
<reference evidence="7 8" key="1">
    <citation type="submission" date="2018-09" db="EMBL/GenBank/DDBJ databases">
        <title>Genomic investigation of the strawberry pathogen Phytophthora fragariae indicates pathogenicity is determined by transcriptional variation in three key races.</title>
        <authorList>
            <person name="Adams T.M."/>
            <person name="Armitage A.D."/>
            <person name="Sobczyk M.K."/>
            <person name="Bates H.J."/>
            <person name="Dunwell J.M."/>
            <person name="Nellist C.F."/>
            <person name="Harrison R.J."/>
        </authorList>
    </citation>
    <scope>NUCLEOTIDE SEQUENCE [LARGE SCALE GENOMIC DNA]</scope>
    <source>
        <strain evidence="4 8">BC-23</strain>
        <strain evidence="3 6">NOV-5</strain>
        <strain evidence="5 9">NOV-77</strain>
        <strain evidence="2 10">ONT-3</strain>
        <strain evidence="1 7">SCRP245</strain>
    </source>
</reference>
<evidence type="ECO:0000313" key="1">
    <source>
        <dbReference type="EMBL" id="KAE8995396.1"/>
    </source>
</evidence>
<evidence type="ECO:0000313" key="9">
    <source>
        <dbReference type="Proteomes" id="UP000486351"/>
    </source>
</evidence>
<dbReference type="EMBL" id="QXGC01001394">
    <property type="protein sequence ID" value="KAE9203896.1"/>
    <property type="molecule type" value="Genomic_DNA"/>
</dbReference>
<comment type="caution">
    <text evidence="1">The sequence shown here is derived from an EMBL/GenBank/DDBJ whole genome shotgun (WGS) entry which is preliminary data.</text>
</comment>
<evidence type="ECO:0000313" key="7">
    <source>
        <dbReference type="Proteomes" id="UP000460718"/>
    </source>
</evidence>
<dbReference type="Proteomes" id="UP000486351">
    <property type="component" value="Unassembled WGS sequence"/>
</dbReference>
<dbReference type="EMBL" id="QXFX01000830">
    <property type="protein sequence ID" value="KAE9103089.1"/>
    <property type="molecule type" value="Genomic_DNA"/>
</dbReference>
<organism evidence="1 7">
    <name type="scientific">Phytophthora fragariae</name>
    <dbReference type="NCBI Taxonomy" id="53985"/>
    <lineage>
        <taxon>Eukaryota</taxon>
        <taxon>Sar</taxon>
        <taxon>Stramenopiles</taxon>
        <taxon>Oomycota</taxon>
        <taxon>Peronosporomycetes</taxon>
        <taxon>Peronosporales</taxon>
        <taxon>Peronosporaceae</taxon>
        <taxon>Phytophthora</taxon>
    </lineage>
</organism>
<dbReference type="Proteomes" id="UP000440732">
    <property type="component" value="Unassembled WGS sequence"/>
</dbReference>
<dbReference type="EMBL" id="QXGA01001055">
    <property type="protein sequence ID" value="KAE9130466.1"/>
    <property type="molecule type" value="Genomic_DNA"/>
</dbReference>